<reference evidence="5 6" key="1">
    <citation type="submission" date="2023-11" db="EMBL/GenBank/DDBJ databases">
        <title>Actinomadura monticuli sp. nov., isolated from volcanic ash.</title>
        <authorList>
            <person name="Lee S.D."/>
            <person name="Yang H."/>
            <person name="Kim I.S."/>
        </authorList>
    </citation>
    <scope>NUCLEOTIDE SEQUENCE [LARGE SCALE GENOMIC DNA]</scope>
    <source>
        <strain evidence="5 6">DSM 45346</strain>
    </source>
</reference>
<dbReference type="PROSITE" id="PS00798">
    <property type="entry name" value="ALDOKETO_REDUCTASE_1"/>
    <property type="match status" value="1"/>
</dbReference>
<dbReference type="Proteomes" id="UP001569904">
    <property type="component" value="Unassembled WGS sequence"/>
</dbReference>
<dbReference type="InterPro" id="IPR036812">
    <property type="entry name" value="NAD(P)_OxRdtase_dom_sf"/>
</dbReference>
<comment type="similarity">
    <text evidence="1">Belongs to the aldo/keto reductase family.</text>
</comment>
<dbReference type="InterPro" id="IPR020471">
    <property type="entry name" value="AKR"/>
</dbReference>
<accession>A0ABV4QWN7</accession>
<keyword evidence="3" id="KW-0560">Oxidoreductase</keyword>
<comment type="caution">
    <text evidence="5">The sequence shown here is derived from an EMBL/GenBank/DDBJ whole genome shotgun (WGS) entry which is preliminary data.</text>
</comment>
<evidence type="ECO:0000313" key="6">
    <source>
        <dbReference type="Proteomes" id="UP001569904"/>
    </source>
</evidence>
<dbReference type="PIRSF" id="PIRSF000097">
    <property type="entry name" value="AKR"/>
    <property type="match status" value="1"/>
</dbReference>
<dbReference type="PANTHER" id="PTHR43827:SF3">
    <property type="entry name" value="NADP-DEPENDENT OXIDOREDUCTASE DOMAIN-CONTAINING PROTEIN"/>
    <property type="match status" value="1"/>
</dbReference>
<keyword evidence="6" id="KW-1185">Reference proteome</keyword>
<organism evidence="5 6">
    <name type="scientific">Actinomadura chokoriensis</name>
    <dbReference type="NCBI Taxonomy" id="454156"/>
    <lineage>
        <taxon>Bacteria</taxon>
        <taxon>Bacillati</taxon>
        <taxon>Actinomycetota</taxon>
        <taxon>Actinomycetes</taxon>
        <taxon>Streptosporangiales</taxon>
        <taxon>Thermomonosporaceae</taxon>
        <taxon>Actinomadura</taxon>
    </lineage>
</organism>
<evidence type="ECO:0000313" key="5">
    <source>
        <dbReference type="EMBL" id="MFA1554355.1"/>
    </source>
</evidence>
<dbReference type="PANTHER" id="PTHR43827">
    <property type="entry name" value="2,5-DIKETO-D-GLUCONIC ACID REDUCTASE"/>
    <property type="match status" value="1"/>
</dbReference>
<keyword evidence="2" id="KW-0521">NADP</keyword>
<dbReference type="InterPro" id="IPR023210">
    <property type="entry name" value="NADP_OxRdtase_dom"/>
</dbReference>
<evidence type="ECO:0000256" key="1">
    <source>
        <dbReference type="ARBA" id="ARBA00007905"/>
    </source>
</evidence>
<sequence>MIGFGTWQLGSRTAYESVRAALEIGYRHIDTATLYQNEADVGRAVKDSGLGREQVFVTTKLRPQDARHARRTLESSLRLLDTGYVDLWLIHWPTGQDELVSTWRELLSAKDAGLARNVGVSNYSPALIDELTEATGQQPAVNQVSWSPAQHDPALLDEHRRRGIAVEGYSGLKNTDMRDPVLTGIAQRHGVTPAQVVLRWHLEHDIAILPRSSRREHIAANFDLDGFALTKDEVTAIDTLTRTG</sequence>
<dbReference type="CDD" id="cd19071">
    <property type="entry name" value="AKR_AKR1-5-like"/>
    <property type="match status" value="1"/>
</dbReference>
<proteinExistence type="inferred from homology"/>
<evidence type="ECO:0000259" key="4">
    <source>
        <dbReference type="Pfam" id="PF00248"/>
    </source>
</evidence>
<dbReference type="EMBL" id="JAXCEH010000005">
    <property type="protein sequence ID" value="MFA1554355.1"/>
    <property type="molecule type" value="Genomic_DNA"/>
</dbReference>
<dbReference type="PRINTS" id="PR00069">
    <property type="entry name" value="ALDKETRDTASE"/>
</dbReference>
<dbReference type="Pfam" id="PF00248">
    <property type="entry name" value="Aldo_ket_red"/>
    <property type="match status" value="1"/>
</dbReference>
<dbReference type="InterPro" id="IPR018170">
    <property type="entry name" value="Aldo/ket_reductase_CS"/>
</dbReference>
<evidence type="ECO:0000256" key="2">
    <source>
        <dbReference type="ARBA" id="ARBA00022857"/>
    </source>
</evidence>
<dbReference type="SUPFAM" id="SSF51430">
    <property type="entry name" value="NAD(P)-linked oxidoreductase"/>
    <property type="match status" value="1"/>
</dbReference>
<feature type="domain" description="NADP-dependent oxidoreductase" evidence="4">
    <location>
        <begin position="2"/>
        <end position="240"/>
    </location>
</feature>
<evidence type="ECO:0000256" key="3">
    <source>
        <dbReference type="ARBA" id="ARBA00023002"/>
    </source>
</evidence>
<name>A0ABV4QWN7_9ACTN</name>
<gene>
    <name evidence="5" type="ORF">SM436_11725</name>
</gene>
<dbReference type="Gene3D" id="3.20.20.100">
    <property type="entry name" value="NADP-dependent oxidoreductase domain"/>
    <property type="match status" value="1"/>
</dbReference>
<protein>
    <submittedName>
        <fullName evidence="5">Aldo/keto reductase</fullName>
    </submittedName>
</protein>
<dbReference type="RefSeq" id="WP_371940745.1">
    <property type="nucleotide sequence ID" value="NZ_JAXCEH010000005.1"/>
</dbReference>
<dbReference type="PROSITE" id="PS00062">
    <property type="entry name" value="ALDOKETO_REDUCTASE_2"/>
    <property type="match status" value="1"/>
</dbReference>